<dbReference type="EMBL" id="WBZB01000025">
    <property type="protein sequence ID" value="KAB3529811.1"/>
    <property type="molecule type" value="Genomic_DNA"/>
</dbReference>
<dbReference type="InterPro" id="IPR025617">
    <property type="entry name" value="YqzL"/>
</dbReference>
<evidence type="ECO:0000313" key="1">
    <source>
        <dbReference type="EMBL" id="KAB3529811.1"/>
    </source>
</evidence>
<reference evidence="1 2" key="1">
    <citation type="submission" date="2019-10" db="EMBL/GenBank/DDBJ databases">
        <title>Alkaliphilus serpentinus sp. nov. and Alkaliphilus pronyensis sp. nov., two novel anaerobic alkaliphilic species isolated from the serpentinized-hosted hydrothermal field of the Prony Bay (New Caledonia).</title>
        <authorList>
            <person name="Postec A."/>
        </authorList>
    </citation>
    <scope>NUCLEOTIDE SEQUENCE [LARGE SCALE GENOMIC DNA]</scope>
    <source>
        <strain evidence="1 2">LacT</strain>
    </source>
</reference>
<evidence type="ECO:0000313" key="2">
    <source>
        <dbReference type="Proteomes" id="UP000465601"/>
    </source>
</evidence>
<protein>
    <submittedName>
        <fullName evidence="1">YqzL family protein</fullName>
    </submittedName>
</protein>
<dbReference type="Pfam" id="PF14006">
    <property type="entry name" value="YqzL"/>
    <property type="match status" value="1"/>
</dbReference>
<organism evidence="1 2">
    <name type="scientific">Alkaliphilus serpentinus</name>
    <dbReference type="NCBI Taxonomy" id="1482731"/>
    <lineage>
        <taxon>Bacteria</taxon>
        <taxon>Bacillati</taxon>
        <taxon>Bacillota</taxon>
        <taxon>Clostridia</taxon>
        <taxon>Peptostreptococcales</taxon>
        <taxon>Natronincolaceae</taxon>
        <taxon>Alkaliphilus</taxon>
    </lineage>
</organism>
<keyword evidence="2" id="KW-1185">Reference proteome</keyword>
<dbReference type="RefSeq" id="WP_151865910.1">
    <property type="nucleotide sequence ID" value="NZ_WBZB01000025.1"/>
</dbReference>
<dbReference type="Proteomes" id="UP000465601">
    <property type="component" value="Unassembled WGS sequence"/>
</dbReference>
<name>A0A833HNP8_9FIRM</name>
<sequence length="29" mass="3498">MKTSEIFWRIFELTGSVTAYLIYKELIMN</sequence>
<proteinExistence type="predicted"/>
<comment type="caution">
    <text evidence="1">The sequence shown here is derived from an EMBL/GenBank/DDBJ whole genome shotgun (WGS) entry which is preliminary data.</text>
</comment>
<dbReference type="AlphaFoldDB" id="A0A833HNP8"/>
<accession>A0A833HNP8</accession>
<gene>
    <name evidence="1" type="ORF">F8153_08395</name>
</gene>